<proteinExistence type="predicted"/>
<keyword evidence="3" id="KW-1185">Reference proteome</keyword>
<dbReference type="Proteomes" id="UP001589568">
    <property type="component" value="Unassembled WGS sequence"/>
</dbReference>
<protein>
    <submittedName>
        <fullName evidence="2">VC0807 family protein</fullName>
    </submittedName>
</protein>
<sequence>MDKRQLIKDLLWDVGLPTVVFYLCRALGLEALPALAVGGLAALARVGYVAVVRRRLNGLAALVSATFVLLLAASLLTGDPRILLAKESILAGAAGLLLVGSCVVGRPIVYAVIRRLDDAERWEERWRTEPALRRHFTTLSLVMGTGLLLDAVVRGVLICLLPIDTMAGLSMALHVATLALLAVWVLWYRGRRVTR</sequence>
<evidence type="ECO:0000313" key="3">
    <source>
        <dbReference type="Proteomes" id="UP001589568"/>
    </source>
</evidence>
<evidence type="ECO:0000313" key="2">
    <source>
        <dbReference type="EMBL" id="MFB9469763.1"/>
    </source>
</evidence>
<feature type="transmembrane region" description="Helical" evidence="1">
    <location>
        <begin position="20"/>
        <end position="44"/>
    </location>
</feature>
<evidence type="ECO:0000256" key="1">
    <source>
        <dbReference type="SAM" id="Phobius"/>
    </source>
</evidence>
<gene>
    <name evidence="2" type="ORF">ACFFR3_09625</name>
</gene>
<feature type="transmembrane region" description="Helical" evidence="1">
    <location>
        <begin position="56"/>
        <end position="77"/>
    </location>
</feature>
<dbReference type="RefSeq" id="WP_379482960.1">
    <property type="nucleotide sequence ID" value="NZ_JBHMCF010000008.1"/>
</dbReference>
<feature type="transmembrane region" description="Helical" evidence="1">
    <location>
        <begin position="89"/>
        <end position="113"/>
    </location>
</feature>
<keyword evidence="1" id="KW-0812">Transmembrane</keyword>
<accession>A0ABV5NHK5</accession>
<feature type="transmembrane region" description="Helical" evidence="1">
    <location>
        <begin position="169"/>
        <end position="188"/>
    </location>
</feature>
<dbReference type="EMBL" id="JBHMCF010000008">
    <property type="protein sequence ID" value="MFB9469763.1"/>
    <property type="molecule type" value="Genomic_DNA"/>
</dbReference>
<name>A0ABV5NHK5_9ACTN</name>
<keyword evidence="1" id="KW-1133">Transmembrane helix</keyword>
<feature type="transmembrane region" description="Helical" evidence="1">
    <location>
        <begin position="134"/>
        <end position="163"/>
    </location>
</feature>
<keyword evidence="1" id="KW-0472">Membrane</keyword>
<reference evidence="2 3" key="1">
    <citation type="submission" date="2024-09" db="EMBL/GenBank/DDBJ databases">
        <authorList>
            <person name="Sun Q."/>
            <person name="Mori K."/>
        </authorList>
    </citation>
    <scope>NUCLEOTIDE SEQUENCE [LARGE SCALE GENOMIC DNA]</scope>
    <source>
        <strain evidence="2 3">JCM 3324</strain>
    </source>
</reference>
<organism evidence="2 3">
    <name type="scientific">Nonomuraea salmonea</name>
    <dbReference type="NCBI Taxonomy" id="46181"/>
    <lineage>
        <taxon>Bacteria</taxon>
        <taxon>Bacillati</taxon>
        <taxon>Actinomycetota</taxon>
        <taxon>Actinomycetes</taxon>
        <taxon>Streptosporangiales</taxon>
        <taxon>Streptosporangiaceae</taxon>
        <taxon>Nonomuraea</taxon>
    </lineage>
</organism>
<dbReference type="NCBIfam" id="NF041646">
    <property type="entry name" value="VC0807_fam"/>
    <property type="match status" value="1"/>
</dbReference>
<comment type="caution">
    <text evidence="2">The sequence shown here is derived from an EMBL/GenBank/DDBJ whole genome shotgun (WGS) entry which is preliminary data.</text>
</comment>